<dbReference type="SUPFAM" id="SSF56176">
    <property type="entry name" value="FAD-binding/transporter-associated domain-like"/>
    <property type="match status" value="1"/>
</dbReference>
<dbReference type="GO" id="GO:0016491">
    <property type="term" value="F:oxidoreductase activity"/>
    <property type="evidence" value="ECO:0007669"/>
    <property type="project" value="UniProtKB-KW"/>
</dbReference>
<dbReference type="RefSeq" id="WP_011242189.1">
    <property type="nucleotide sequence ID" value="NZ_JABXIY010000021.1"/>
</dbReference>
<dbReference type="Pfam" id="PF00941">
    <property type="entry name" value="FAD_binding_5"/>
    <property type="match status" value="1"/>
</dbReference>
<evidence type="ECO:0000256" key="3">
    <source>
        <dbReference type="ARBA" id="ARBA00023002"/>
    </source>
</evidence>
<evidence type="ECO:0000313" key="5">
    <source>
        <dbReference type="EMBL" id="NVK96847.1"/>
    </source>
</evidence>
<dbReference type="Gene3D" id="3.30.465.10">
    <property type="match status" value="1"/>
</dbReference>
<comment type="caution">
    <text evidence="5">The sequence shown here is derived from an EMBL/GenBank/DDBJ whole genome shotgun (WGS) entry which is preliminary data.</text>
</comment>
<proteinExistence type="predicted"/>
<sequence>MQYHSPDSFAQAARLAAEAEGITRFLAGGTDVLVQLRADIVTPDTLIDIKKIPGTHDITRNGDGSWTLGVAVPGAELGEHAGLVADWPGVVEAMNLVGSTQVQGRATLTGNLCNGSPAADSVPAMVAASMTATVTGPDGERVVAVEDIPTGPGRTSLAKGELVSALHIPARGANAGDAYLRFIPRSEMDIAVVGCAVNLRLDGDTITEARVSLGAVAPTVLLVQDAAAAIIGSTLDDAALDRLAAAASAACKPIDDKRGTIAFRTEVAGVLAKRVARIAYARAKGEIIRGHHG</sequence>
<dbReference type="SMART" id="SM01092">
    <property type="entry name" value="CO_deh_flav_C"/>
    <property type="match status" value="1"/>
</dbReference>
<dbReference type="PROSITE" id="PS51387">
    <property type="entry name" value="FAD_PCMH"/>
    <property type="match status" value="1"/>
</dbReference>
<dbReference type="InterPro" id="IPR016167">
    <property type="entry name" value="FAD-bd_PCMH_sub1"/>
</dbReference>
<dbReference type="Gene3D" id="3.30.390.50">
    <property type="entry name" value="CO dehydrogenase flavoprotein, C-terminal domain"/>
    <property type="match status" value="1"/>
</dbReference>
<accession>A0A850LGH3</accession>
<dbReference type="InterPro" id="IPR005107">
    <property type="entry name" value="CO_DH_flav_C"/>
</dbReference>
<keyword evidence="2" id="KW-0274">FAD</keyword>
<dbReference type="PANTHER" id="PTHR42659">
    <property type="entry name" value="XANTHINE DEHYDROGENASE SUBUNIT C-RELATED"/>
    <property type="match status" value="1"/>
</dbReference>
<dbReference type="InterPro" id="IPR002346">
    <property type="entry name" value="Mopterin_DH_FAD-bd"/>
</dbReference>
<dbReference type="InterPro" id="IPR036683">
    <property type="entry name" value="CO_DH_flav_C_dom_sf"/>
</dbReference>
<dbReference type="InterPro" id="IPR036318">
    <property type="entry name" value="FAD-bd_PCMH-like_sf"/>
</dbReference>
<dbReference type="GO" id="GO:0071949">
    <property type="term" value="F:FAD binding"/>
    <property type="evidence" value="ECO:0007669"/>
    <property type="project" value="InterPro"/>
</dbReference>
<dbReference type="Pfam" id="PF03450">
    <property type="entry name" value="CO_deh_flav_C"/>
    <property type="match status" value="1"/>
</dbReference>
<dbReference type="Proteomes" id="UP000565723">
    <property type="component" value="Unassembled WGS sequence"/>
</dbReference>
<evidence type="ECO:0000256" key="1">
    <source>
        <dbReference type="ARBA" id="ARBA00022630"/>
    </source>
</evidence>
<dbReference type="Gene3D" id="3.30.43.10">
    <property type="entry name" value="Uridine Diphospho-n-acetylenolpyruvylglucosamine Reductase, domain 2"/>
    <property type="match status" value="1"/>
</dbReference>
<dbReference type="SUPFAM" id="SSF55447">
    <property type="entry name" value="CO dehydrogenase flavoprotein C-terminal domain-like"/>
    <property type="match status" value="1"/>
</dbReference>
<dbReference type="InterPro" id="IPR016166">
    <property type="entry name" value="FAD-bd_PCMH"/>
</dbReference>
<gene>
    <name evidence="5" type="ORF">HW564_07955</name>
</gene>
<organism evidence="5 6">
    <name type="scientific">Ruegeria pomeroyi</name>
    <dbReference type="NCBI Taxonomy" id="89184"/>
    <lineage>
        <taxon>Bacteria</taxon>
        <taxon>Pseudomonadati</taxon>
        <taxon>Pseudomonadota</taxon>
        <taxon>Alphaproteobacteria</taxon>
        <taxon>Rhodobacterales</taxon>
        <taxon>Roseobacteraceae</taxon>
        <taxon>Ruegeria</taxon>
    </lineage>
</organism>
<dbReference type="InterPro" id="IPR016169">
    <property type="entry name" value="FAD-bd_PCMH_sub2"/>
</dbReference>
<reference evidence="5 6" key="1">
    <citation type="journal article" date="2020" name="Proc. Natl. Acad. Sci. U.S.A.">
        <title>Ecological drivers of bacterial community assembly in synthetic phycospheres.</title>
        <authorList>
            <person name="Fu H."/>
            <person name="Uchimiya M."/>
            <person name="Gore J."/>
            <person name="Moran M.A."/>
        </authorList>
    </citation>
    <scope>NUCLEOTIDE SEQUENCE [LARGE SCALE GENOMIC DNA]</scope>
    <source>
        <strain evidence="5">HF-Din03</strain>
    </source>
</reference>
<evidence type="ECO:0000256" key="2">
    <source>
        <dbReference type="ARBA" id="ARBA00022827"/>
    </source>
</evidence>
<feature type="domain" description="FAD-binding PCMH-type" evidence="4">
    <location>
        <begin position="1"/>
        <end position="173"/>
    </location>
</feature>
<dbReference type="PANTHER" id="PTHR42659:SF2">
    <property type="entry name" value="XANTHINE DEHYDROGENASE SUBUNIT C-RELATED"/>
    <property type="match status" value="1"/>
</dbReference>
<keyword evidence="1" id="KW-0285">Flavoprotein</keyword>
<dbReference type="OMA" id="PRTEMDI"/>
<dbReference type="InterPro" id="IPR051312">
    <property type="entry name" value="Diverse_Substr_Oxidored"/>
</dbReference>
<dbReference type="EMBL" id="JABXIY010000021">
    <property type="protein sequence ID" value="NVK96847.1"/>
    <property type="molecule type" value="Genomic_DNA"/>
</dbReference>
<keyword evidence="3" id="KW-0560">Oxidoreductase</keyword>
<protein>
    <submittedName>
        <fullName evidence="5">Xanthine dehydrogenase family protein subunit M</fullName>
    </submittedName>
</protein>
<dbReference type="AlphaFoldDB" id="A0A850LGH3"/>
<evidence type="ECO:0000313" key="6">
    <source>
        <dbReference type="Proteomes" id="UP000565723"/>
    </source>
</evidence>
<evidence type="ECO:0000259" key="4">
    <source>
        <dbReference type="PROSITE" id="PS51387"/>
    </source>
</evidence>
<name>A0A850LGH3_9RHOB</name>